<keyword evidence="3" id="KW-1185">Reference proteome</keyword>
<evidence type="ECO:0000256" key="1">
    <source>
        <dbReference type="SAM" id="MobiDB-lite"/>
    </source>
</evidence>
<sequence length="148" mass="17399">MRSEQVLVYKHMTKFSVKAETEEVLDVSIEFKLTNQSHYSWLVGYLKRNVLHRKVSINSTLQVSLSQAEELQLRNSMQLEPFVGIKKRKFSRYGSLDEVSERRPRKQMRRSIMVKQDCPTQQSADEIEESSCGVADKLDVKDNERRFR</sequence>
<feature type="region of interest" description="Disordered" evidence="1">
    <location>
        <begin position="101"/>
        <end position="130"/>
    </location>
</feature>
<evidence type="ECO:0000313" key="2">
    <source>
        <dbReference type="EMBL" id="RCK65437.1"/>
    </source>
</evidence>
<dbReference type="Proteomes" id="UP000253472">
    <property type="component" value="Unassembled WGS sequence"/>
</dbReference>
<protein>
    <submittedName>
        <fullName evidence="2">Uncharacterized protein</fullName>
    </submittedName>
</protein>
<name>A0A367YI46_9ASCO</name>
<proteinExistence type="predicted"/>
<organism evidence="2 3">
    <name type="scientific">Candida viswanathii</name>
    <dbReference type="NCBI Taxonomy" id="5486"/>
    <lineage>
        <taxon>Eukaryota</taxon>
        <taxon>Fungi</taxon>
        <taxon>Dikarya</taxon>
        <taxon>Ascomycota</taxon>
        <taxon>Saccharomycotina</taxon>
        <taxon>Pichiomycetes</taxon>
        <taxon>Debaryomycetaceae</taxon>
        <taxon>Candida/Lodderomyces clade</taxon>
        <taxon>Candida</taxon>
    </lineage>
</organism>
<dbReference type="EMBL" id="QLNQ01000020">
    <property type="protein sequence ID" value="RCK65437.1"/>
    <property type="molecule type" value="Genomic_DNA"/>
</dbReference>
<comment type="caution">
    <text evidence="2">The sequence shown here is derived from an EMBL/GenBank/DDBJ whole genome shotgun (WGS) entry which is preliminary data.</text>
</comment>
<evidence type="ECO:0000313" key="3">
    <source>
        <dbReference type="Proteomes" id="UP000253472"/>
    </source>
</evidence>
<accession>A0A367YI46</accession>
<gene>
    <name evidence="2" type="ORF">Cantr_01133</name>
</gene>
<dbReference type="STRING" id="5486.A0A367YI46"/>
<reference evidence="2 3" key="1">
    <citation type="submission" date="2018-06" db="EMBL/GenBank/DDBJ databases">
        <title>Whole genome sequencing of Candida tropicalis (genome annotated by CSBL at Korea University).</title>
        <authorList>
            <person name="Ahn J."/>
        </authorList>
    </citation>
    <scope>NUCLEOTIDE SEQUENCE [LARGE SCALE GENOMIC DNA]</scope>
    <source>
        <strain evidence="2 3">ATCC 20962</strain>
    </source>
</reference>
<dbReference type="AlphaFoldDB" id="A0A367YI46"/>